<dbReference type="EMBL" id="SACN01000005">
    <property type="protein sequence ID" value="RVT89461.1"/>
    <property type="molecule type" value="Genomic_DNA"/>
</dbReference>
<dbReference type="AlphaFoldDB" id="A0A437LVQ7"/>
<keyword evidence="2" id="KW-0812">Transmembrane</keyword>
<comment type="caution">
    <text evidence="3">The sequence shown here is derived from an EMBL/GenBank/DDBJ whole genome shotgun (WGS) entry which is preliminary data.</text>
</comment>
<protein>
    <submittedName>
        <fullName evidence="3">Uncharacterized protein</fullName>
    </submittedName>
</protein>
<evidence type="ECO:0000256" key="1">
    <source>
        <dbReference type="SAM" id="MobiDB-lite"/>
    </source>
</evidence>
<dbReference type="RefSeq" id="WP_127746556.1">
    <property type="nucleotide sequence ID" value="NZ_SACN01000005.1"/>
</dbReference>
<proteinExistence type="predicted"/>
<name>A0A437LVQ7_9SPHN</name>
<feature type="region of interest" description="Disordered" evidence="1">
    <location>
        <begin position="1"/>
        <end position="36"/>
    </location>
</feature>
<gene>
    <name evidence="3" type="ORF">EOD43_22115</name>
</gene>
<keyword evidence="4" id="KW-1185">Reference proteome</keyword>
<feature type="transmembrane region" description="Helical" evidence="2">
    <location>
        <begin position="48"/>
        <end position="66"/>
    </location>
</feature>
<evidence type="ECO:0000313" key="3">
    <source>
        <dbReference type="EMBL" id="RVT89461.1"/>
    </source>
</evidence>
<evidence type="ECO:0000313" key="4">
    <source>
        <dbReference type="Proteomes" id="UP000282971"/>
    </source>
</evidence>
<keyword evidence="2" id="KW-1133">Transmembrane helix</keyword>
<evidence type="ECO:0000256" key="2">
    <source>
        <dbReference type="SAM" id="Phobius"/>
    </source>
</evidence>
<accession>A0A437LVQ7</accession>
<dbReference type="Proteomes" id="UP000282971">
    <property type="component" value="Unassembled WGS sequence"/>
</dbReference>
<dbReference type="OrthoDB" id="7597366at2"/>
<organism evidence="3 4">
    <name type="scientific">Sphingomonas crocodyli</name>
    <dbReference type="NCBI Taxonomy" id="1979270"/>
    <lineage>
        <taxon>Bacteria</taxon>
        <taxon>Pseudomonadati</taxon>
        <taxon>Pseudomonadota</taxon>
        <taxon>Alphaproteobacteria</taxon>
        <taxon>Sphingomonadales</taxon>
        <taxon>Sphingomonadaceae</taxon>
        <taxon>Sphingomonas</taxon>
    </lineage>
</organism>
<sequence>MAFQDFGIAPPSDAPNTNTRPVAAPAATPAPARRRITARKRRIDTGKLMAAIFVGLVIAAIGIRAGHATESLAIGILAADIAFLLVAAGWSAVANNKAR</sequence>
<keyword evidence="2" id="KW-0472">Membrane</keyword>
<feature type="compositionally biased region" description="Low complexity" evidence="1">
    <location>
        <begin position="14"/>
        <end position="31"/>
    </location>
</feature>
<feature type="transmembrane region" description="Helical" evidence="2">
    <location>
        <begin position="72"/>
        <end position="93"/>
    </location>
</feature>
<reference evidence="3 4" key="1">
    <citation type="submission" date="2019-01" db="EMBL/GenBank/DDBJ databases">
        <authorList>
            <person name="Chen W.-M."/>
        </authorList>
    </citation>
    <scope>NUCLEOTIDE SEQUENCE [LARGE SCALE GENOMIC DNA]</scope>
    <source>
        <strain evidence="3 4">CCP-7</strain>
    </source>
</reference>